<keyword evidence="8 12" id="KW-0238">DNA-binding</keyword>
<dbReference type="AlphaFoldDB" id="A0A2V3TU36"/>
<dbReference type="SUPFAM" id="SSF48150">
    <property type="entry name" value="DNA-glycosylase"/>
    <property type="match status" value="1"/>
</dbReference>
<evidence type="ECO:0000256" key="4">
    <source>
        <dbReference type="ARBA" id="ARBA00022763"/>
    </source>
</evidence>
<evidence type="ECO:0000313" key="15">
    <source>
        <dbReference type="EMBL" id="PXW51331.1"/>
    </source>
</evidence>
<keyword evidence="10 12" id="KW-0456">Lyase</keyword>
<comment type="similarity">
    <text evidence="1 12">Belongs to the Nth/MutY family.</text>
</comment>
<protein>
    <recommendedName>
        <fullName evidence="12">Endonuclease III</fullName>
        <ecNumber evidence="12">4.2.99.18</ecNumber>
    </recommendedName>
    <alternativeName>
        <fullName evidence="12">DNA-(apurinic or apyrimidinic site) lyase</fullName>
    </alternativeName>
</protein>
<feature type="compositionally biased region" description="Basic residues" evidence="13">
    <location>
        <begin position="50"/>
        <end position="62"/>
    </location>
</feature>
<keyword evidence="15" id="KW-0255">Endonuclease</keyword>
<evidence type="ECO:0000256" key="10">
    <source>
        <dbReference type="ARBA" id="ARBA00023239"/>
    </source>
</evidence>
<dbReference type="GO" id="GO:0019104">
    <property type="term" value="F:DNA N-glycosylase activity"/>
    <property type="evidence" value="ECO:0007669"/>
    <property type="project" value="UniProtKB-UniRule"/>
</dbReference>
<keyword evidence="3 12" id="KW-0479">Metal-binding</keyword>
<dbReference type="GO" id="GO:0006285">
    <property type="term" value="P:base-excision repair, AP site formation"/>
    <property type="evidence" value="ECO:0007669"/>
    <property type="project" value="TreeGrafter"/>
</dbReference>
<keyword evidence="9 12" id="KW-0234">DNA repair</keyword>
<dbReference type="PANTHER" id="PTHR10359:SF18">
    <property type="entry name" value="ENDONUCLEASE III"/>
    <property type="match status" value="1"/>
</dbReference>
<dbReference type="Pfam" id="PF00633">
    <property type="entry name" value="HHH"/>
    <property type="match status" value="1"/>
</dbReference>
<evidence type="ECO:0000256" key="11">
    <source>
        <dbReference type="ARBA" id="ARBA00023295"/>
    </source>
</evidence>
<dbReference type="InterPro" id="IPR011257">
    <property type="entry name" value="DNA_glycosylase"/>
</dbReference>
<dbReference type="Pfam" id="PF10576">
    <property type="entry name" value="EndIII_4Fe-2S"/>
    <property type="match status" value="1"/>
</dbReference>
<dbReference type="GO" id="GO:0051539">
    <property type="term" value="F:4 iron, 4 sulfur cluster binding"/>
    <property type="evidence" value="ECO:0007669"/>
    <property type="project" value="UniProtKB-UniRule"/>
</dbReference>
<dbReference type="GO" id="GO:0140078">
    <property type="term" value="F:class I DNA-(apurinic or apyrimidinic site) endonuclease activity"/>
    <property type="evidence" value="ECO:0007669"/>
    <property type="project" value="UniProtKB-EC"/>
</dbReference>
<keyword evidence="15" id="KW-0540">Nuclease</keyword>
<dbReference type="GO" id="GO:0046872">
    <property type="term" value="F:metal ion binding"/>
    <property type="evidence" value="ECO:0007669"/>
    <property type="project" value="UniProtKB-KW"/>
</dbReference>
<reference evidence="15 16" key="1">
    <citation type="submission" date="2018-05" db="EMBL/GenBank/DDBJ databases">
        <title>Genomic Encyclopedia of Type Strains, Phase IV (KMG-IV): sequencing the most valuable type-strain genomes for metagenomic binning, comparative biology and taxonomic classification.</title>
        <authorList>
            <person name="Goeker M."/>
        </authorList>
    </citation>
    <scope>NUCLEOTIDE SEQUENCE [LARGE SCALE GENOMIC DNA]</scope>
    <source>
        <strain evidence="15 16">DSM 6462</strain>
    </source>
</reference>
<keyword evidence="7 12" id="KW-0411">Iron-sulfur</keyword>
<dbReference type="Gene3D" id="1.10.1670.10">
    <property type="entry name" value="Helix-hairpin-Helix base-excision DNA repair enzymes (C-terminal)"/>
    <property type="match status" value="1"/>
</dbReference>
<dbReference type="HAMAP" id="MF_00942">
    <property type="entry name" value="Nth"/>
    <property type="match status" value="1"/>
</dbReference>
<evidence type="ECO:0000256" key="9">
    <source>
        <dbReference type="ARBA" id="ARBA00023204"/>
    </source>
</evidence>
<evidence type="ECO:0000256" key="3">
    <source>
        <dbReference type="ARBA" id="ARBA00022723"/>
    </source>
</evidence>
<feature type="compositionally biased region" description="Low complexity" evidence="13">
    <location>
        <begin position="70"/>
        <end position="80"/>
    </location>
</feature>
<accession>A0A2V3TU36</accession>
<comment type="cofactor">
    <cofactor evidence="12">
        <name>[4Fe-4S] cluster</name>
        <dbReference type="ChEBI" id="CHEBI:49883"/>
    </cofactor>
    <text evidence="12">Binds 1 [4Fe-4S] cluster.</text>
</comment>
<dbReference type="PROSITE" id="PS01155">
    <property type="entry name" value="ENDONUCLEASE_III_2"/>
    <property type="match status" value="1"/>
</dbReference>
<dbReference type="InterPro" id="IPR023170">
    <property type="entry name" value="HhH_base_excis_C"/>
</dbReference>
<evidence type="ECO:0000256" key="2">
    <source>
        <dbReference type="ARBA" id="ARBA00022485"/>
    </source>
</evidence>
<evidence type="ECO:0000256" key="8">
    <source>
        <dbReference type="ARBA" id="ARBA00023125"/>
    </source>
</evidence>
<name>A0A2V3TU36_9HYPH</name>
<evidence type="ECO:0000256" key="13">
    <source>
        <dbReference type="SAM" id="MobiDB-lite"/>
    </source>
</evidence>
<evidence type="ECO:0000256" key="6">
    <source>
        <dbReference type="ARBA" id="ARBA00023004"/>
    </source>
</evidence>
<dbReference type="Gene3D" id="1.10.340.30">
    <property type="entry name" value="Hypothetical protein, domain 2"/>
    <property type="match status" value="1"/>
</dbReference>
<feature type="binding site" evidence="12">
    <location>
        <position position="298"/>
    </location>
    <ligand>
        <name>[4Fe-4S] cluster</name>
        <dbReference type="ChEBI" id="CHEBI:49883"/>
    </ligand>
</feature>
<dbReference type="Pfam" id="PF00730">
    <property type="entry name" value="HhH-GPD"/>
    <property type="match status" value="1"/>
</dbReference>
<proteinExistence type="inferred from homology"/>
<dbReference type="SMART" id="SM00478">
    <property type="entry name" value="ENDO3c"/>
    <property type="match status" value="1"/>
</dbReference>
<feature type="region of interest" description="Disordered" evidence="13">
    <location>
        <begin position="1"/>
        <end position="102"/>
    </location>
</feature>
<keyword evidence="16" id="KW-1185">Reference proteome</keyword>
<dbReference type="InterPro" id="IPR005759">
    <property type="entry name" value="Nth"/>
</dbReference>
<keyword evidence="2 12" id="KW-0004">4Fe-4S</keyword>
<dbReference type="CDD" id="cd00056">
    <property type="entry name" value="ENDO3c"/>
    <property type="match status" value="1"/>
</dbReference>
<dbReference type="InterPro" id="IPR000445">
    <property type="entry name" value="HhH_motif"/>
</dbReference>
<keyword evidence="11 12" id="KW-0326">Glycosidase</keyword>
<dbReference type="EMBL" id="QJJK01000020">
    <property type="protein sequence ID" value="PXW51331.1"/>
    <property type="molecule type" value="Genomic_DNA"/>
</dbReference>
<dbReference type="Proteomes" id="UP000248021">
    <property type="component" value="Unassembled WGS sequence"/>
</dbReference>
<evidence type="ECO:0000256" key="5">
    <source>
        <dbReference type="ARBA" id="ARBA00022801"/>
    </source>
</evidence>
<dbReference type="GO" id="GO:0003677">
    <property type="term" value="F:DNA binding"/>
    <property type="evidence" value="ECO:0007669"/>
    <property type="project" value="UniProtKB-UniRule"/>
</dbReference>
<sequence length="324" mass="34855">MGDKQKSGRASQDDVGTVDATRPSAWSGGRRSKAKADVKAKLEVEAGAKVKARAGPKAKAKSAARGGLAGTTPKATTPKGPTRKATKPKTVSKMPVSKAPVSKAPAAKAPVVDPAVVEEIFHRFHRVDPEPKGELDYVNAYTLLVAVVLSAQATDVGVNKATRALFAIADTPQKMLDLGEDKVRDHIKTIGLFRAKAKNVIGLSRDLIATFGGEVPMSRAALETLPGVGRKSANVVMNIAFGEPTIAVDTHLFRVANRIPLAPGKTPLEVELGLEAIIPERYRRHAHHWLILHGRYVCKARKPECWRCLIRDLCRFEPKTPAVA</sequence>
<feature type="binding site" evidence="12">
    <location>
        <position position="308"/>
    </location>
    <ligand>
        <name>[4Fe-4S] cluster</name>
        <dbReference type="ChEBI" id="CHEBI:49883"/>
    </ligand>
</feature>
<dbReference type="InterPro" id="IPR003265">
    <property type="entry name" value="HhH-GPD_domain"/>
</dbReference>
<evidence type="ECO:0000259" key="14">
    <source>
        <dbReference type="SMART" id="SM00478"/>
    </source>
</evidence>
<dbReference type="FunFam" id="1.10.1670.10:FF:000001">
    <property type="entry name" value="Endonuclease III"/>
    <property type="match status" value="1"/>
</dbReference>
<dbReference type="InterPro" id="IPR003651">
    <property type="entry name" value="Endonuclease3_FeS-loop_motif"/>
</dbReference>
<dbReference type="InterPro" id="IPR004036">
    <property type="entry name" value="Endonuclease-III-like_CS2"/>
</dbReference>
<comment type="caution">
    <text evidence="15">The sequence shown here is derived from an EMBL/GenBank/DDBJ whole genome shotgun (WGS) entry which is preliminary data.</text>
</comment>
<gene>
    <name evidence="12" type="primary">nth</name>
    <name evidence="15" type="ORF">C7450_12013</name>
</gene>
<evidence type="ECO:0000256" key="1">
    <source>
        <dbReference type="ARBA" id="ARBA00008343"/>
    </source>
</evidence>
<dbReference type="SMART" id="SM00525">
    <property type="entry name" value="FES"/>
    <property type="match status" value="1"/>
</dbReference>
<keyword evidence="6 12" id="KW-0408">Iron</keyword>
<evidence type="ECO:0000256" key="7">
    <source>
        <dbReference type="ARBA" id="ARBA00023014"/>
    </source>
</evidence>
<evidence type="ECO:0000256" key="12">
    <source>
        <dbReference type="HAMAP-Rule" id="MF_00942"/>
    </source>
</evidence>
<organism evidence="15 16">
    <name type="scientific">Chelatococcus asaccharovorans</name>
    <dbReference type="NCBI Taxonomy" id="28210"/>
    <lineage>
        <taxon>Bacteria</taxon>
        <taxon>Pseudomonadati</taxon>
        <taxon>Pseudomonadota</taxon>
        <taxon>Alphaproteobacteria</taxon>
        <taxon>Hyphomicrobiales</taxon>
        <taxon>Chelatococcaceae</taxon>
        <taxon>Chelatococcus</taxon>
    </lineage>
</organism>
<dbReference type="EC" id="4.2.99.18" evidence="12"/>
<dbReference type="PANTHER" id="PTHR10359">
    <property type="entry name" value="A/G-SPECIFIC ADENINE GLYCOSYLASE/ENDONUCLEASE III"/>
    <property type="match status" value="1"/>
</dbReference>
<feature type="binding site" evidence="12">
    <location>
        <position position="314"/>
    </location>
    <ligand>
        <name>[4Fe-4S] cluster</name>
        <dbReference type="ChEBI" id="CHEBI:49883"/>
    </ligand>
</feature>
<feature type="binding site" evidence="12">
    <location>
        <position position="305"/>
    </location>
    <ligand>
        <name>[4Fe-4S] cluster</name>
        <dbReference type="ChEBI" id="CHEBI:49883"/>
    </ligand>
</feature>
<feature type="compositionally biased region" description="Basic and acidic residues" evidence="13">
    <location>
        <begin position="34"/>
        <end position="48"/>
    </location>
</feature>
<comment type="function">
    <text evidence="12">DNA repair enzyme that has both DNA N-glycosylase activity and AP-lyase activity. The DNA N-glycosylase activity releases various damaged pyrimidines from DNA by cleaving the N-glycosidic bond, leaving an AP (apurinic/apyrimidinic) site. The AP-lyase activity cleaves the phosphodiester bond 3' to the AP site by a beta-elimination, leaving a 3'-terminal unsaturated sugar and a product with a terminal 5'-phosphate.</text>
</comment>
<dbReference type="NCBIfam" id="TIGR01083">
    <property type="entry name" value="nth"/>
    <property type="match status" value="1"/>
</dbReference>
<feature type="domain" description="HhH-GPD" evidence="14">
    <location>
        <begin position="149"/>
        <end position="296"/>
    </location>
</feature>
<keyword evidence="4 12" id="KW-0227">DNA damage</keyword>
<keyword evidence="5 12" id="KW-0378">Hydrolase</keyword>
<comment type="catalytic activity">
    <reaction evidence="12">
        <text>2'-deoxyribonucleotide-(2'-deoxyribose 5'-phosphate)-2'-deoxyribonucleotide-DNA = a 3'-end 2'-deoxyribonucleotide-(2,3-dehydro-2,3-deoxyribose 5'-phosphate)-DNA + a 5'-end 5'-phospho-2'-deoxyribonucleoside-DNA + H(+)</text>
        <dbReference type="Rhea" id="RHEA:66592"/>
        <dbReference type="Rhea" id="RHEA-COMP:13180"/>
        <dbReference type="Rhea" id="RHEA-COMP:16897"/>
        <dbReference type="Rhea" id="RHEA-COMP:17067"/>
        <dbReference type="ChEBI" id="CHEBI:15378"/>
        <dbReference type="ChEBI" id="CHEBI:136412"/>
        <dbReference type="ChEBI" id="CHEBI:157695"/>
        <dbReference type="ChEBI" id="CHEBI:167181"/>
        <dbReference type="EC" id="4.2.99.18"/>
    </reaction>
</comment>
<evidence type="ECO:0000313" key="16">
    <source>
        <dbReference type="Proteomes" id="UP000248021"/>
    </source>
</evidence>
<dbReference type="FunFam" id="1.10.340.30:FF:000001">
    <property type="entry name" value="Endonuclease III"/>
    <property type="match status" value="1"/>
</dbReference>